<feature type="region of interest" description="Disordered" evidence="1">
    <location>
        <begin position="145"/>
        <end position="189"/>
    </location>
</feature>
<feature type="compositionally biased region" description="Basic and acidic residues" evidence="1">
    <location>
        <begin position="170"/>
        <end position="181"/>
    </location>
</feature>
<dbReference type="AlphaFoldDB" id="A0A1X2IT37"/>
<dbReference type="EMBL" id="MCGE01000005">
    <property type="protein sequence ID" value="ORZ21682.1"/>
    <property type="molecule type" value="Genomic_DNA"/>
</dbReference>
<evidence type="ECO:0000256" key="1">
    <source>
        <dbReference type="SAM" id="MobiDB-lite"/>
    </source>
</evidence>
<evidence type="ECO:0000313" key="3">
    <source>
        <dbReference type="Proteomes" id="UP000193560"/>
    </source>
</evidence>
<reference evidence="2 3" key="1">
    <citation type="submission" date="2016-07" db="EMBL/GenBank/DDBJ databases">
        <title>Pervasive Adenine N6-methylation of Active Genes in Fungi.</title>
        <authorList>
            <consortium name="DOE Joint Genome Institute"/>
            <person name="Mondo S.J."/>
            <person name="Dannebaum R.O."/>
            <person name="Kuo R.C."/>
            <person name="Labutti K."/>
            <person name="Haridas S."/>
            <person name="Kuo A."/>
            <person name="Salamov A."/>
            <person name="Ahrendt S.R."/>
            <person name="Lipzen A."/>
            <person name="Sullivan W."/>
            <person name="Andreopoulos W.B."/>
            <person name="Clum A."/>
            <person name="Lindquist E."/>
            <person name="Daum C."/>
            <person name="Ramamoorthy G.K."/>
            <person name="Gryganskyi A."/>
            <person name="Culley D."/>
            <person name="Magnuson J.K."/>
            <person name="James T.Y."/>
            <person name="O'Malley M.A."/>
            <person name="Stajich J.E."/>
            <person name="Spatafora J.W."/>
            <person name="Visel A."/>
            <person name="Grigoriev I.V."/>
        </authorList>
    </citation>
    <scope>NUCLEOTIDE SEQUENCE [LARGE SCALE GENOMIC DNA]</scope>
    <source>
        <strain evidence="2 3">NRRL 1336</strain>
    </source>
</reference>
<keyword evidence="3" id="KW-1185">Reference proteome</keyword>
<accession>A0A1X2IT37</accession>
<name>A0A1X2IT37_9FUNG</name>
<proteinExistence type="predicted"/>
<feature type="compositionally biased region" description="Polar residues" evidence="1">
    <location>
        <begin position="155"/>
        <end position="169"/>
    </location>
</feature>
<dbReference type="Proteomes" id="UP000193560">
    <property type="component" value="Unassembled WGS sequence"/>
</dbReference>
<gene>
    <name evidence="2" type="ORF">BCR42DRAFT_197422</name>
</gene>
<protein>
    <submittedName>
        <fullName evidence="2">Uncharacterized protein</fullName>
    </submittedName>
</protein>
<sequence>MATTDMTTISPLDPLLENFGCYNDDHHSFLRHDDDSCLDNRQVSTNELINKSSGHSNLATSPISSLSSASSMQTSRHSLHSLWNSNVSSEHISSPIDSSSTATSLWSYSLGDLPPAYTTTCESDQKKKGMCDLQQQRQQYQSLDSLSQTPYHPASYTQTTPSFLNQSSHQTEKQQWRDPKVKPTNSCVDWPSSSGNISCHPFRNIWSASSMEQQQPSHQRRFSLFNDRVLDNSSEYDARQR</sequence>
<evidence type="ECO:0000313" key="2">
    <source>
        <dbReference type="EMBL" id="ORZ21682.1"/>
    </source>
</evidence>
<organism evidence="2 3">
    <name type="scientific">Absidia repens</name>
    <dbReference type="NCBI Taxonomy" id="90262"/>
    <lineage>
        <taxon>Eukaryota</taxon>
        <taxon>Fungi</taxon>
        <taxon>Fungi incertae sedis</taxon>
        <taxon>Mucoromycota</taxon>
        <taxon>Mucoromycotina</taxon>
        <taxon>Mucoromycetes</taxon>
        <taxon>Mucorales</taxon>
        <taxon>Cunninghamellaceae</taxon>
        <taxon>Absidia</taxon>
    </lineage>
</organism>
<comment type="caution">
    <text evidence="2">The sequence shown here is derived from an EMBL/GenBank/DDBJ whole genome shotgun (WGS) entry which is preliminary data.</text>
</comment>